<evidence type="ECO:0000259" key="1">
    <source>
        <dbReference type="SMART" id="SM00516"/>
    </source>
</evidence>
<dbReference type="InterPro" id="IPR036865">
    <property type="entry name" value="CRAL-TRIO_dom_sf"/>
</dbReference>
<name>A0AAD8I322_9APIA</name>
<reference evidence="2" key="2">
    <citation type="submission" date="2023-05" db="EMBL/GenBank/DDBJ databases">
        <authorList>
            <person name="Schelkunov M.I."/>
        </authorList>
    </citation>
    <scope>NUCLEOTIDE SEQUENCE</scope>
    <source>
        <strain evidence="2">Hsosn_3</strain>
        <tissue evidence="2">Leaf</tissue>
    </source>
</reference>
<dbReference type="Proteomes" id="UP001237642">
    <property type="component" value="Unassembled WGS sequence"/>
</dbReference>
<reference evidence="2" key="1">
    <citation type="submission" date="2023-02" db="EMBL/GenBank/DDBJ databases">
        <title>Genome of toxic invasive species Heracleum sosnowskyi carries increased number of genes despite the absence of recent whole-genome duplications.</title>
        <authorList>
            <person name="Schelkunov M."/>
            <person name="Shtratnikova V."/>
            <person name="Makarenko M."/>
            <person name="Klepikova A."/>
            <person name="Omelchenko D."/>
            <person name="Novikova G."/>
            <person name="Obukhova E."/>
            <person name="Bogdanov V."/>
            <person name="Penin A."/>
            <person name="Logacheva M."/>
        </authorList>
    </citation>
    <scope>NUCLEOTIDE SEQUENCE</scope>
    <source>
        <strain evidence="2">Hsosn_3</strain>
        <tissue evidence="2">Leaf</tissue>
    </source>
</reference>
<feature type="domain" description="CRAL-TRIO" evidence="1">
    <location>
        <begin position="15"/>
        <end position="164"/>
    </location>
</feature>
<protein>
    <submittedName>
        <fullName evidence="2">Ganglioside-induced differentiation-associated protein 2-like</fullName>
    </submittedName>
</protein>
<gene>
    <name evidence="2" type="ORF">POM88_024795</name>
</gene>
<dbReference type="SMART" id="SM00516">
    <property type="entry name" value="SEC14"/>
    <property type="match status" value="1"/>
</dbReference>
<accession>A0AAD8I322</accession>
<dbReference type="Pfam" id="PF13716">
    <property type="entry name" value="CRAL_TRIO_2"/>
    <property type="match status" value="1"/>
</dbReference>
<dbReference type="PANTHER" id="PTHR48411">
    <property type="entry name" value="OS01G0948300 PROTEIN"/>
    <property type="match status" value="1"/>
</dbReference>
<dbReference type="EMBL" id="JAUIZM010000006">
    <property type="protein sequence ID" value="KAK1378051.1"/>
    <property type="molecule type" value="Genomic_DNA"/>
</dbReference>
<evidence type="ECO:0000313" key="3">
    <source>
        <dbReference type="Proteomes" id="UP001237642"/>
    </source>
</evidence>
<comment type="caution">
    <text evidence="2">The sequence shown here is derived from an EMBL/GenBank/DDBJ whole genome shotgun (WGS) entry which is preliminary data.</text>
</comment>
<dbReference type="Gene3D" id="3.40.525.10">
    <property type="entry name" value="CRAL-TRIO lipid binding domain"/>
    <property type="match status" value="1"/>
</dbReference>
<dbReference type="InterPro" id="IPR001251">
    <property type="entry name" value="CRAL-TRIO_dom"/>
</dbReference>
<dbReference type="PANTHER" id="PTHR48411:SF1">
    <property type="entry name" value="OS01G0948300 PROTEIN"/>
    <property type="match status" value="1"/>
</dbReference>
<evidence type="ECO:0000313" key="2">
    <source>
        <dbReference type="EMBL" id="KAK1378051.1"/>
    </source>
</evidence>
<organism evidence="2 3">
    <name type="scientific">Heracleum sosnowskyi</name>
    <dbReference type="NCBI Taxonomy" id="360622"/>
    <lineage>
        <taxon>Eukaryota</taxon>
        <taxon>Viridiplantae</taxon>
        <taxon>Streptophyta</taxon>
        <taxon>Embryophyta</taxon>
        <taxon>Tracheophyta</taxon>
        <taxon>Spermatophyta</taxon>
        <taxon>Magnoliopsida</taxon>
        <taxon>eudicotyledons</taxon>
        <taxon>Gunneridae</taxon>
        <taxon>Pentapetalae</taxon>
        <taxon>asterids</taxon>
        <taxon>campanulids</taxon>
        <taxon>Apiales</taxon>
        <taxon>Apiaceae</taxon>
        <taxon>Apioideae</taxon>
        <taxon>apioid superclade</taxon>
        <taxon>Tordylieae</taxon>
        <taxon>Tordyliinae</taxon>
        <taxon>Heracleum</taxon>
    </lineage>
</organism>
<dbReference type="AlphaFoldDB" id="A0AAD8I322"/>
<proteinExistence type="predicted"/>
<sequence>MPLSTGSIMNQEQQLLDKLKVFKIQGRDKRGHIILRILAKFFPARDVSVDGVNKYLEEKIFPELEKRSFSVLYVHTDVEKSLNFPGISALRSFHDAIPASVIKNLHAVYFLHPGLQSRLFLATFGRFMFTSGLYGKLRYVSRVDYLWDHVRRNEIDLPEFVYDHDEDLEYRPMMDYGLESDHPRVYGAPSVDYSPSTYSTRCIS</sequence>
<keyword evidence="3" id="KW-1185">Reference proteome</keyword>